<dbReference type="Proteomes" id="UP001159428">
    <property type="component" value="Unassembled WGS sequence"/>
</dbReference>
<gene>
    <name evidence="1" type="ORF">PMEA_00013406</name>
</gene>
<dbReference type="AlphaFoldDB" id="A0AAU9WW57"/>
<organism evidence="1 2">
    <name type="scientific">Pocillopora meandrina</name>
    <dbReference type="NCBI Taxonomy" id="46732"/>
    <lineage>
        <taxon>Eukaryota</taxon>
        <taxon>Metazoa</taxon>
        <taxon>Cnidaria</taxon>
        <taxon>Anthozoa</taxon>
        <taxon>Hexacorallia</taxon>
        <taxon>Scleractinia</taxon>
        <taxon>Astrocoeniina</taxon>
        <taxon>Pocilloporidae</taxon>
        <taxon>Pocillopora</taxon>
    </lineage>
</organism>
<protein>
    <submittedName>
        <fullName evidence="1">Uncharacterized protein</fullName>
    </submittedName>
</protein>
<evidence type="ECO:0000313" key="2">
    <source>
        <dbReference type="Proteomes" id="UP001159428"/>
    </source>
</evidence>
<comment type="caution">
    <text evidence="1">The sequence shown here is derived from an EMBL/GenBank/DDBJ whole genome shotgun (WGS) entry which is preliminary data.</text>
</comment>
<evidence type="ECO:0000313" key="1">
    <source>
        <dbReference type="EMBL" id="CAH3128289.1"/>
    </source>
</evidence>
<proteinExistence type="predicted"/>
<keyword evidence="2" id="KW-1185">Reference proteome</keyword>
<sequence length="218" mass="24793">MGISISKKLEEQQKAEDDKAVEELQTLQELMINKVAAATAEMREQALKDANVPIAAFVDTSEKYFVDVSNVPDEDITESIKEMFGGNIIQGLVGLISVSLNQFLGNTQAGASEQNDYHIVFSSNALLRVDFMFYKYEFSSKGVKDERRNGFCYYTQAAVLNLKKVDPQVLLYELSRTIGEENIPDAVKKLNSMAEFAERLYQSYQRVDHRCQENHHRF</sequence>
<reference evidence="1 2" key="1">
    <citation type="submission" date="2022-05" db="EMBL/GenBank/DDBJ databases">
        <authorList>
            <consortium name="Genoscope - CEA"/>
            <person name="William W."/>
        </authorList>
    </citation>
    <scope>NUCLEOTIDE SEQUENCE [LARGE SCALE GENOMIC DNA]</scope>
</reference>
<dbReference type="EMBL" id="CALNXJ010000023">
    <property type="protein sequence ID" value="CAH3128289.1"/>
    <property type="molecule type" value="Genomic_DNA"/>
</dbReference>
<name>A0AAU9WW57_9CNID</name>
<accession>A0AAU9WW57</accession>